<keyword evidence="3" id="KW-0472">Membrane</keyword>
<dbReference type="Gene3D" id="3.10.20.310">
    <property type="entry name" value="membrane protein fhac"/>
    <property type="match status" value="1"/>
</dbReference>
<comment type="caution">
    <text evidence="6">The sequence shown here is derived from an EMBL/GenBank/DDBJ whole genome shotgun (WGS) entry which is preliminary data.</text>
</comment>
<sequence length="688" mass="74379">MPAAIRTGRYHIRPPTGDPPNVPIRKPALAPIVSALLCATVLAGCGTIDGVGKSLGLVDDEVRQTDEGEPLFQDVGGVAYTTDIVVEGLEPEDAAEEQKRAEARAEKRAAEEAGRTPPASATGSEPGADPLADAPLDELLGALSELRRLEERPPTSLAALRRRGQGDVELFQRALRSRGYFSADVRLRIDRDAEPPVARITVNPGPRYRLADWNIDWAAGQPPQVPADKIDPEALGVPLGAAAEAGEVVSGERRLLTVLAANGYPFARQTNRRAVVDHDTREMAVTLSIESGPFTRFGPTSVEGLDDVLPSVVEGKQPWSEGDTYDAGAVETYRADLLATGLFSSAVIKSPDQPTGDGSLPINLTVAEGPPRSIGAGARYSTDIGPELRTFWEHRNLTGRADRLRAELDVSPVLQEIEVTYRRPHPRFDRFNFGSIRLLNEDTDAFQQTGIETRFGQERSLGDDWRGSVALAPEYKIIEDEKGERTSYLLGLPVTLSRDKSDSLLDPRRGYRLSAQATPYTGAIEDTAISFLRTELSGSVYVPLDDLARWVLAGRARIGSIAGASRGTLPADKRFYSGGGGSVRGYGYRMLGPLDGDDDPLGGRSVAEAGIELRVPVTDDIAVVPFLDAGQISEEPWPDLSTDVRTGAGLGLRYYTPLGPFRFDVAVPLDRRDADDPYQFYISLGQAF</sequence>
<evidence type="ECO:0000256" key="4">
    <source>
        <dbReference type="SAM" id="MobiDB-lite"/>
    </source>
</evidence>
<evidence type="ECO:0000256" key="3">
    <source>
        <dbReference type="ARBA" id="ARBA00023136"/>
    </source>
</evidence>
<feature type="domain" description="Bacterial surface antigen (D15)" evidence="5">
    <location>
        <begin position="396"/>
        <end position="688"/>
    </location>
</feature>
<keyword evidence="2" id="KW-0812">Transmembrane</keyword>
<dbReference type="PANTHER" id="PTHR12815:SF42">
    <property type="entry name" value="BACTERIAL SURFACE ANTIGEN (D15) DOMAIN-CONTAINING PROTEIN"/>
    <property type="match status" value="1"/>
</dbReference>
<feature type="region of interest" description="Disordered" evidence="4">
    <location>
        <begin position="1"/>
        <end position="21"/>
    </location>
</feature>
<feature type="compositionally biased region" description="Low complexity" evidence="4">
    <location>
        <begin position="125"/>
        <end position="134"/>
    </location>
</feature>
<dbReference type="PANTHER" id="PTHR12815">
    <property type="entry name" value="SORTING AND ASSEMBLY MACHINERY SAMM50 PROTEIN FAMILY MEMBER"/>
    <property type="match status" value="1"/>
</dbReference>
<evidence type="ECO:0000256" key="1">
    <source>
        <dbReference type="ARBA" id="ARBA00004370"/>
    </source>
</evidence>
<dbReference type="Proteomes" id="UP000603352">
    <property type="component" value="Unassembled WGS sequence"/>
</dbReference>
<proteinExistence type="predicted"/>
<evidence type="ECO:0000313" key="7">
    <source>
        <dbReference type="Proteomes" id="UP000603352"/>
    </source>
</evidence>
<name>A0ABQ1IWD1_9PROT</name>
<keyword evidence="7" id="KW-1185">Reference proteome</keyword>
<evidence type="ECO:0000256" key="2">
    <source>
        <dbReference type="ARBA" id="ARBA00022452"/>
    </source>
</evidence>
<evidence type="ECO:0000259" key="5">
    <source>
        <dbReference type="Pfam" id="PF01103"/>
    </source>
</evidence>
<dbReference type="InterPro" id="IPR039910">
    <property type="entry name" value="D15-like"/>
</dbReference>
<feature type="region of interest" description="Disordered" evidence="4">
    <location>
        <begin position="89"/>
        <end position="134"/>
    </location>
</feature>
<dbReference type="Gene3D" id="2.40.160.50">
    <property type="entry name" value="membrane protein fhac: a member of the omp85/tpsb transporter family"/>
    <property type="match status" value="1"/>
</dbReference>
<organism evidence="6 7">
    <name type="scientific">Tistrella bauzanensis</name>
    <dbReference type="NCBI Taxonomy" id="657419"/>
    <lineage>
        <taxon>Bacteria</taxon>
        <taxon>Pseudomonadati</taxon>
        <taxon>Pseudomonadota</taxon>
        <taxon>Alphaproteobacteria</taxon>
        <taxon>Geminicoccales</taxon>
        <taxon>Geminicoccaceae</taxon>
        <taxon>Tistrella</taxon>
    </lineage>
</organism>
<gene>
    <name evidence="6" type="ORF">GCM10011505_38930</name>
</gene>
<evidence type="ECO:0000313" key="6">
    <source>
        <dbReference type="EMBL" id="GGB54180.1"/>
    </source>
</evidence>
<feature type="compositionally biased region" description="Basic and acidic residues" evidence="4">
    <location>
        <begin position="96"/>
        <end position="114"/>
    </location>
</feature>
<comment type="subcellular location">
    <subcellularLocation>
        <location evidence="1">Membrane</location>
    </subcellularLocation>
</comment>
<dbReference type="EMBL" id="BMDZ01000057">
    <property type="protein sequence ID" value="GGB54180.1"/>
    <property type="molecule type" value="Genomic_DNA"/>
</dbReference>
<reference evidence="7" key="1">
    <citation type="journal article" date="2019" name="Int. J. Syst. Evol. Microbiol.">
        <title>The Global Catalogue of Microorganisms (GCM) 10K type strain sequencing project: providing services to taxonomists for standard genome sequencing and annotation.</title>
        <authorList>
            <consortium name="The Broad Institute Genomics Platform"/>
            <consortium name="The Broad Institute Genome Sequencing Center for Infectious Disease"/>
            <person name="Wu L."/>
            <person name="Ma J."/>
        </authorList>
    </citation>
    <scope>NUCLEOTIDE SEQUENCE [LARGE SCALE GENOMIC DNA]</scope>
    <source>
        <strain evidence="7">CGMCC 1.10188</strain>
    </source>
</reference>
<protein>
    <submittedName>
        <fullName evidence="6">Outer membrane protein assembly factor</fullName>
    </submittedName>
</protein>
<dbReference type="InterPro" id="IPR000184">
    <property type="entry name" value="Bac_surfAg_D15"/>
</dbReference>
<keyword evidence="2" id="KW-1134">Transmembrane beta strand</keyword>
<accession>A0ABQ1IWD1</accession>
<dbReference type="Pfam" id="PF01103">
    <property type="entry name" value="Omp85"/>
    <property type="match status" value="1"/>
</dbReference>